<keyword evidence="3" id="KW-0812">Transmembrane</keyword>
<dbReference type="EMBL" id="BKCJ010001458">
    <property type="protein sequence ID" value="GEU41594.1"/>
    <property type="molecule type" value="Genomic_DNA"/>
</dbReference>
<dbReference type="PANTHER" id="PTHR11439">
    <property type="entry name" value="GAG-POL-RELATED RETROTRANSPOSON"/>
    <property type="match status" value="1"/>
</dbReference>
<dbReference type="AlphaFoldDB" id="A0A6L2K143"/>
<protein>
    <submittedName>
        <fullName evidence="5">Uncharacterized mitochondrial protein AtMg00810-like</fullName>
    </submittedName>
</protein>
<accession>A0A6L2K143</accession>
<evidence type="ECO:0000256" key="2">
    <source>
        <dbReference type="SAM" id="MobiDB-lite"/>
    </source>
</evidence>
<feature type="transmembrane region" description="Helical" evidence="3">
    <location>
        <begin position="443"/>
        <end position="462"/>
    </location>
</feature>
<dbReference type="PANTHER" id="PTHR11439:SF495">
    <property type="entry name" value="REVERSE TRANSCRIPTASE, RNA-DEPENDENT DNA POLYMERASE-RELATED"/>
    <property type="match status" value="1"/>
</dbReference>
<dbReference type="InterPro" id="IPR057670">
    <property type="entry name" value="SH3_retrovirus"/>
</dbReference>
<organism evidence="5">
    <name type="scientific">Tanacetum cinerariifolium</name>
    <name type="common">Dalmatian daisy</name>
    <name type="synonym">Chrysanthemum cinerariifolium</name>
    <dbReference type="NCBI Taxonomy" id="118510"/>
    <lineage>
        <taxon>Eukaryota</taxon>
        <taxon>Viridiplantae</taxon>
        <taxon>Streptophyta</taxon>
        <taxon>Embryophyta</taxon>
        <taxon>Tracheophyta</taxon>
        <taxon>Spermatophyta</taxon>
        <taxon>Magnoliopsida</taxon>
        <taxon>eudicotyledons</taxon>
        <taxon>Gunneridae</taxon>
        <taxon>Pentapetalae</taxon>
        <taxon>asterids</taxon>
        <taxon>campanulids</taxon>
        <taxon>Asterales</taxon>
        <taxon>Asteraceae</taxon>
        <taxon>Asteroideae</taxon>
        <taxon>Anthemideae</taxon>
        <taxon>Anthemidinae</taxon>
        <taxon>Tanacetum</taxon>
    </lineage>
</organism>
<evidence type="ECO:0000259" key="4">
    <source>
        <dbReference type="Pfam" id="PF25597"/>
    </source>
</evidence>
<keyword evidence="3" id="KW-0472">Membrane</keyword>
<comment type="caution">
    <text evidence="5">The sequence shown here is derived from an EMBL/GenBank/DDBJ whole genome shotgun (WGS) entry which is preliminary data.</text>
</comment>
<feature type="compositionally biased region" description="Low complexity" evidence="2">
    <location>
        <begin position="1"/>
        <end position="19"/>
    </location>
</feature>
<feature type="compositionally biased region" description="Basic residues" evidence="2">
    <location>
        <begin position="528"/>
        <end position="539"/>
    </location>
</feature>
<sequence length="700" mass="78957">MPTLPPDVTTMPDVTTTPDATSSCLPPSLPISHRNNRLPPALPYFILIIICCQLPLPYQYDARDSATASIVSAVCQDNDHGFGRIRVPKQKRNTGTKEMKIVDNCKKGLGYENYNAVLPPYTRNFMPPTPDLSFTGFDEFVNEPIVENCKALSSEEEPKAEAISTACYMQKKVLVDKPHNKTPYEFFHGRTPTLSFMRTFKCPVTILNTIDQLGKFKGKADECFFVRYSLNSKAFRLFNSRTRIVEENLHIRFSKSTPNIVGSEPDWLFDIDALTRIMNYEPIVADPKSSHDDGFKPFSDDEKKELCIAFEKFTHEKFQMSYMGELTFFLGLQVKLKKDGIFVSQDKYVAKILKKFRSMIGSLMYLTSSRPDIMFAVCAYARYQVNLKVLHLYDVKRIFMYLKGQPIGPWYPKDYPFDLVAYTNSSYAGASLDMKSTTGGCQFLGLLLVILNTAEFLLLVILNTVRKSKEKCYIDDRKAVWNGIGVNAGDSKGEGDRENEQCLARKRGSAIPTDPHHTPTIIQPSTQPKKKQQPRKPKRKDTQIPQPSDPIENLPDKAIHEELGDSLVRAATTASSIEAEKDSANIDAAQDSVAGIEKGIDIQELGKSAPTKSSQQSQDKGRGILIEPMIEPMNPMKRKDQLRLDEKAALKLQAAIDEEERLAREKAEKVKEANIALIETWDDIHAKIDVDHQLIKRMQA</sequence>
<proteinExistence type="predicted"/>
<feature type="coiled-coil region" evidence="1">
    <location>
        <begin position="649"/>
        <end position="676"/>
    </location>
</feature>
<keyword evidence="1" id="KW-0175">Coiled coil</keyword>
<evidence type="ECO:0000313" key="5">
    <source>
        <dbReference type="EMBL" id="GEU41594.1"/>
    </source>
</evidence>
<evidence type="ECO:0000256" key="1">
    <source>
        <dbReference type="SAM" id="Coils"/>
    </source>
</evidence>
<evidence type="ECO:0000256" key="3">
    <source>
        <dbReference type="SAM" id="Phobius"/>
    </source>
</evidence>
<name>A0A6L2K143_TANCI</name>
<feature type="region of interest" description="Disordered" evidence="2">
    <location>
        <begin position="1"/>
        <end position="23"/>
    </location>
</feature>
<dbReference type="Pfam" id="PF25597">
    <property type="entry name" value="SH3_retrovirus"/>
    <property type="match status" value="1"/>
</dbReference>
<keyword evidence="3" id="KW-1133">Transmembrane helix</keyword>
<feature type="region of interest" description="Disordered" evidence="2">
    <location>
        <begin position="507"/>
        <end position="556"/>
    </location>
</feature>
<feature type="domain" description="Retroviral polymerase SH3-like" evidence="4">
    <location>
        <begin position="202"/>
        <end position="256"/>
    </location>
</feature>
<reference evidence="5" key="1">
    <citation type="journal article" date="2019" name="Sci. Rep.">
        <title>Draft genome of Tanacetum cinerariifolium, the natural source of mosquito coil.</title>
        <authorList>
            <person name="Yamashiro T."/>
            <person name="Shiraishi A."/>
            <person name="Satake H."/>
            <person name="Nakayama K."/>
        </authorList>
    </citation>
    <scope>NUCLEOTIDE SEQUENCE</scope>
</reference>
<gene>
    <name evidence="5" type="ORF">Tci_013572</name>
</gene>